<protein>
    <submittedName>
        <fullName evidence="1">Uncharacterized protein</fullName>
    </submittedName>
</protein>
<evidence type="ECO:0000313" key="1">
    <source>
        <dbReference type="EMBL" id="CAB5223968.1"/>
    </source>
</evidence>
<sequence>MALPMEVLFITDEYIKKYTNVNDAVEASVIKPCIYLAQDKEITNWLGTKLMDKLKDDIINNNLSGDYEYLMDNYVRKATLWWTMTELYPSLLYKLNNGSVVTRESDSARTISKVELEALRDNARANAIFYTSSMIDYLCANNSLFPEYSSNSFPDTPPAMNIHGDTTIVFSNGYRNNRTPWTIRKMLDNPNGIM</sequence>
<dbReference type="EMBL" id="LR798330">
    <property type="protein sequence ID" value="CAB5223968.1"/>
    <property type="molecule type" value="Genomic_DNA"/>
</dbReference>
<reference evidence="1" key="1">
    <citation type="submission" date="2020-05" db="EMBL/GenBank/DDBJ databases">
        <authorList>
            <person name="Chiriac C."/>
            <person name="Salcher M."/>
            <person name="Ghai R."/>
            <person name="Kavagutti S V."/>
        </authorList>
    </citation>
    <scope>NUCLEOTIDE SEQUENCE</scope>
</reference>
<proteinExistence type="predicted"/>
<organism evidence="1">
    <name type="scientific">uncultured Caudovirales phage</name>
    <dbReference type="NCBI Taxonomy" id="2100421"/>
    <lineage>
        <taxon>Viruses</taxon>
        <taxon>Duplodnaviria</taxon>
        <taxon>Heunggongvirae</taxon>
        <taxon>Uroviricota</taxon>
        <taxon>Caudoviricetes</taxon>
        <taxon>Peduoviridae</taxon>
        <taxon>Maltschvirus</taxon>
        <taxon>Maltschvirus maltsch</taxon>
    </lineage>
</organism>
<dbReference type="Pfam" id="PF20459">
    <property type="entry name" value="DUF6712"/>
    <property type="match status" value="1"/>
</dbReference>
<dbReference type="InterPro" id="IPR046558">
    <property type="entry name" value="DUF6712"/>
</dbReference>
<accession>A0A6J7X0K7</accession>
<name>A0A6J7X0K7_9CAUD</name>
<gene>
    <name evidence="1" type="ORF">UFOVP386_15</name>
</gene>